<evidence type="ECO:0000256" key="10">
    <source>
        <dbReference type="ARBA" id="ARBA00029426"/>
    </source>
</evidence>
<evidence type="ECO:0000256" key="5">
    <source>
        <dbReference type="ARBA" id="ARBA00021901"/>
    </source>
</evidence>
<keyword evidence="6" id="KW-0285">Flavoprotein</keyword>
<sequence>MAHVVILGSGIAGLTTALRLVGHHDVTLVTKGRLGASTTALAQGGIAGALFPDDSVDSHVADTLAAGSGLCDEAAVRALCSEGPPRILDLAAAGVRFDRAPARPGAGGVRPGEVWRDWARGLEGAHSVPRIYHSGGDATGRAIIDALTLALRAEAVAGTVVLREHSMLVDVLPGRGVTLLGAGAVETLSADAVVLATGGAGRLYAHTTNPPGATGDGLAAAIRAGAAVRDLEFCQFHPTALAGTGFLVSEAVRGAGAVLRDARGTRFMPRLDPRGELAPRDVVALAIHRAMARQGGAPCFLDARAVPEVTARFPTIAAGLAEHGLDPARDLVPVTPAAHYLMGGVATDLEGRTSIESLYAVGEVACTRVHGANRLASNSLVEGAVFGVRTAAAIRADLAGDHAWPGPDATAVSTDGPCAVGPSGGPAPTSVLPVPSTGRPGTWSREQIQALAWAHLGVERDEHGLRTVLDRLGAGAVPTSPAANPAASAAAAVPAPEDPTDLASAIETANLALLARTVAAHALAREESRGAHVRVDRPLPAPALPEVLPC</sequence>
<evidence type="ECO:0000256" key="2">
    <source>
        <dbReference type="ARBA" id="ARBA00004950"/>
    </source>
</evidence>
<accession>A0A366IMS7</accession>
<dbReference type="SUPFAM" id="SSF46977">
    <property type="entry name" value="Succinate dehydrogenase/fumarate reductase flavoprotein C-terminal domain"/>
    <property type="match status" value="1"/>
</dbReference>
<name>A0A366IMS7_9MICO</name>
<evidence type="ECO:0000313" key="17">
    <source>
        <dbReference type="Proteomes" id="UP000253509"/>
    </source>
</evidence>
<dbReference type="InterPro" id="IPR005288">
    <property type="entry name" value="NadB"/>
</dbReference>
<dbReference type="Gene3D" id="1.20.58.100">
    <property type="entry name" value="Fumarate reductase/succinate dehydrogenase flavoprotein-like, C-terminal domain"/>
    <property type="match status" value="1"/>
</dbReference>
<dbReference type="SUPFAM" id="SSF56425">
    <property type="entry name" value="Succinate dehydrogenase/fumarate reductase flavoprotein, catalytic domain"/>
    <property type="match status" value="1"/>
</dbReference>
<dbReference type="Pfam" id="PF00890">
    <property type="entry name" value="FAD_binding_2"/>
    <property type="match status" value="1"/>
</dbReference>
<dbReference type="EMBL" id="QNSB01000001">
    <property type="protein sequence ID" value="RBP74378.1"/>
    <property type="molecule type" value="Genomic_DNA"/>
</dbReference>
<evidence type="ECO:0000256" key="11">
    <source>
        <dbReference type="ARBA" id="ARBA00030386"/>
    </source>
</evidence>
<dbReference type="EC" id="1.4.3.16" evidence="4"/>
<keyword evidence="8" id="KW-0274">FAD</keyword>
<comment type="catalytic activity">
    <reaction evidence="12">
        <text>L-aspartate + O2 = iminosuccinate + H2O2</text>
        <dbReference type="Rhea" id="RHEA:25876"/>
        <dbReference type="ChEBI" id="CHEBI:15379"/>
        <dbReference type="ChEBI" id="CHEBI:16240"/>
        <dbReference type="ChEBI" id="CHEBI:29991"/>
        <dbReference type="ChEBI" id="CHEBI:77875"/>
        <dbReference type="EC" id="1.4.3.16"/>
    </reaction>
    <physiologicalReaction direction="left-to-right" evidence="12">
        <dbReference type="Rhea" id="RHEA:25877"/>
    </physiologicalReaction>
</comment>
<comment type="pathway">
    <text evidence="2">Cofactor biosynthesis; NAD(+) biosynthesis; iminoaspartate from L-aspartate (oxidase route): step 1/1.</text>
</comment>
<evidence type="ECO:0000259" key="14">
    <source>
        <dbReference type="Pfam" id="PF00890"/>
    </source>
</evidence>
<evidence type="ECO:0000256" key="6">
    <source>
        <dbReference type="ARBA" id="ARBA00022630"/>
    </source>
</evidence>
<evidence type="ECO:0000256" key="8">
    <source>
        <dbReference type="ARBA" id="ARBA00022827"/>
    </source>
</evidence>
<dbReference type="FunFam" id="3.90.700.10:FF:000002">
    <property type="entry name" value="L-aspartate oxidase"/>
    <property type="match status" value="1"/>
</dbReference>
<dbReference type="GO" id="GO:0033765">
    <property type="term" value="F:steroid dehydrogenase activity, acting on the CH-CH group of donors"/>
    <property type="evidence" value="ECO:0007669"/>
    <property type="project" value="UniProtKB-ARBA"/>
</dbReference>
<evidence type="ECO:0000259" key="15">
    <source>
        <dbReference type="Pfam" id="PF02910"/>
    </source>
</evidence>
<dbReference type="GO" id="GO:0008734">
    <property type="term" value="F:L-aspartate oxidase activity"/>
    <property type="evidence" value="ECO:0007669"/>
    <property type="project" value="UniProtKB-EC"/>
</dbReference>
<comment type="caution">
    <text evidence="16">The sequence shown here is derived from an EMBL/GenBank/DDBJ whole genome shotgun (WGS) entry which is preliminary data.</text>
</comment>
<evidence type="ECO:0000256" key="1">
    <source>
        <dbReference type="ARBA" id="ARBA00001974"/>
    </source>
</evidence>
<dbReference type="PANTHER" id="PTHR42716:SF2">
    <property type="entry name" value="L-ASPARTATE OXIDASE, CHLOROPLASTIC"/>
    <property type="match status" value="1"/>
</dbReference>
<evidence type="ECO:0000256" key="3">
    <source>
        <dbReference type="ARBA" id="ARBA00008562"/>
    </source>
</evidence>
<evidence type="ECO:0000256" key="12">
    <source>
        <dbReference type="ARBA" id="ARBA00048305"/>
    </source>
</evidence>
<dbReference type="InterPro" id="IPR027477">
    <property type="entry name" value="Succ_DH/fumarate_Rdtase_cat_sf"/>
</dbReference>
<dbReference type="GO" id="GO:0034628">
    <property type="term" value="P:'de novo' NAD+ biosynthetic process from L-aspartate"/>
    <property type="evidence" value="ECO:0007669"/>
    <property type="project" value="TreeGrafter"/>
</dbReference>
<dbReference type="RefSeq" id="WP_113902456.1">
    <property type="nucleotide sequence ID" value="NZ_QNSB01000001.1"/>
</dbReference>
<dbReference type="InterPro" id="IPR015939">
    <property type="entry name" value="Fum_Rdtase/Succ_DH_flav-like_C"/>
</dbReference>
<dbReference type="Proteomes" id="UP000253509">
    <property type="component" value="Unassembled WGS sequence"/>
</dbReference>
<evidence type="ECO:0000256" key="4">
    <source>
        <dbReference type="ARBA" id="ARBA00012173"/>
    </source>
</evidence>
<organism evidence="16 17">
    <name type="scientific">Brevibacterium celere</name>
    <dbReference type="NCBI Taxonomy" id="225845"/>
    <lineage>
        <taxon>Bacteria</taxon>
        <taxon>Bacillati</taxon>
        <taxon>Actinomycetota</taxon>
        <taxon>Actinomycetes</taxon>
        <taxon>Micrococcales</taxon>
        <taxon>Brevibacteriaceae</taxon>
        <taxon>Brevibacterium</taxon>
    </lineage>
</organism>
<evidence type="ECO:0000256" key="13">
    <source>
        <dbReference type="SAM" id="MobiDB-lite"/>
    </source>
</evidence>
<feature type="region of interest" description="Disordered" evidence="13">
    <location>
        <begin position="420"/>
        <end position="442"/>
    </location>
</feature>
<gene>
    <name evidence="16" type="ORF">DFO65_10196</name>
</gene>
<comment type="similarity">
    <text evidence="3">Belongs to the FAD-dependent oxidoreductase 2 family. NadB subfamily.</text>
</comment>
<protein>
    <recommendedName>
        <fullName evidence="5">L-aspartate oxidase</fullName>
        <ecNumber evidence="4">1.4.3.16</ecNumber>
    </recommendedName>
    <alternativeName>
        <fullName evidence="11">Quinolinate synthase B</fullName>
    </alternativeName>
</protein>
<evidence type="ECO:0000256" key="7">
    <source>
        <dbReference type="ARBA" id="ARBA00022642"/>
    </source>
</evidence>
<dbReference type="InterPro" id="IPR037099">
    <property type="entry name" value="Fum_R/Succ_DH_flav-like_C_sf"/>
</dbReference>
<dbReference type="InterPro" id="IPR036188">
    <property type="entry name" value="FAD/NAD-bd_sf"/>
</dbReference>
<reference evidence="16 17" key="1">
    <citation type="submission" date="2018-06" db="EMBL/GenBank/DDBJ databases">
        <title>Freshwater and sediment microbial communities from various areas in North America, analyzing microbe dynamics in response to fracking.</title>
        <authorList>
            <person name="Lamendella R."/>
        </authorList>
    </citation>
    <scope>NUCLEOTIDE SEQUENCE [LARGE SCALE GENOMIC DNA]</scope>
    <source>
        <strain evidence="16 17">3b_TX</strain>
    </source>
</reference>
<dbReference type="PANTHER" id="PTHR42716">
    <property type="entry name" value="L-ASPARTATE OXIDASE"/>
    <property type="match status" value="1"/>
</dbReference>
<keyword evidence="9" id="KW-0560">Oxidoreductase</keyword>
<keyword evidence="17" id="KW-1185">Reference proteome</keyword>
<feature type="domain" description="FAD-dependent oxidoreductase 2 FAD-binding" evidence="14">
    <location>
        <begin position="3"/>
        <end position="380"/>
    </location>
</feature>
<dbReference type="Gene3D" id="3.50.50.60">
    <property type="entry name" value="FAD/NAD(P)-binding domain"/>
    <property type="match status" value="1"/>
</dbReference>
<dbReference type="Pfam" id="PF02910">
    <property type="entry name" value="Succ_DH_flav_C"/>
    <property type="match status" value="1"/>
</dbReference>
<comment type="cofactor">
    <cofactor evidence="1">
        <name>FAD</name>
        <dbReference type="ChEBI" id="CHEBI:57692"/>
    </cofactor>
</comment>
<keyword evidence="7" id="KW-0662">Pyridine nucleotide biosynthesis</keyword>
<evidence type="ECO:0000313" key="16">
    <source>
        <dbReference type="EMBL" id="RBP74378.1"/>
    </source>
</evidence>
<proteinExistence type="inferred from homology"/>
<dbReference type="AlphaFoldDB" id="A0A366IMS7"/>
<dbReference type="InterPro" id="IPR003953">
    <property type="entry name" value="FAD-dep_OxRdtase_2_FAD-bd"/>
</dbReference>
<dbReference type="PRINTS" id="PR00368">
    <property type="entry name" value="FADPNR"/>
</dbReference>
<dbReference type="SUPFAM" id="SSF51905">
    <property type="entry name" value="FAD/NAD(P)-binding domain"/>
    <property type="match status" value="1"/>
</dbReference>
<feature type="domain" description="Fumarate reductase/succinate dehydrogenase flavoprotein-like C-terminal" evidence="15">
    <location>
        <begin position="445"/>
        <end position="538"/>
    </location>
</feature>
<comment type="function">
    <text evidence="10">Catalyzes the oxidation of L-aspartate to iminoaspartate, the first step in the de novo biosynthesis of NAD(+).</text>
</comment>
<dbReference type="Gene3D" id="3.90.700.10">
    <property type="entry name" value="Succinate dehydrogenase/fumarate reductase flavoprotein, catalytic domain"/>
    <property type="match status" value="1"/>
</dbReference>
<dbReference type="UniPathway" id="UPA00253">
    <property type="reaction ID" value="UER00326"/>
</dbReference>
<evidence type="ECO:0000256" key="9">
    <source>
        <dbReference type="ARBA" id="ARBA00023002"/>
    </source>
</evidence>